<dbReference type="Gene3D" id="3.80.10.10">
    <property type="entry name" value="Ribonuclease Inhibitor"/>
    <property type="match status" value="1"/>
</dbReference>
<evidence type="ECO:0008006" key="3">
    <source>
        <dbReference type="Google" id="ProtNLM"/>
    </source>
</evidence>
<gene>
    <name evidence="1" type="ORF">D9615_005087</name>
</gene>
<evidence type="ECO:0000313" key="1">
    <source>
        <dbReference type="EMBL" id="KAF5383025.1"/>
    </source>
</evidence>
<dbReference type="InterPro" id="IPR036047">
    <property type="entry name" value="F-box-like_dom_sf"/>
</dbReference>
<sequence length="398" mass="44773">MEPLPFELIDLILEHLDELADLQSCARVSRAWCAPSQIHIFRTTSVTNGTQSSRLGVVLNESPHIASMIHTLAFKVDSQLSAVCASAILRPLEHVRSIIFKNGAWTWPGDRPHELSGTLCGPLARTLARNPLTSLTLDNFSLSNADLQDLFASAPSLKHLVVLRFCSMPFDNRPLNNTATKVSLEDLGMMLDMNSSALGEWLCHPHCIIDLTRLRSLRIRYNPDYNGCCHDIISKMLKITGQSLKELYLQRNKGGTVDGIPWKLTDNPSLESLTLDLTPHVMFTVQFYPPRWLQLMLPRLARLRRLKKLVVYAIVMDCTPAAIMTADYSDWGFLASLLGSESFPSLQLVKFLIPRPMEHAELYEEVVASVMKTLGMKWTFELSVVESGHPWKEDLHQA</sequence>
<comment type="caution">
    <text evidence="1">The sequence shown here is derived from an EMBL/GenBank/DDBJ whole genome shotgun (WGS) entry which is preliminary data.</text>
</comment>
<dbReference type="AlphaFoldDB" id="A0A8H5HHH1"/>
<dbReference type="OrthoDB" id="3055338at2759"/>
<dbReference type="CDD" id="cd09917">
    <property type="entry name" value="F-box_SF"/>
    <property type="match status" value="1"/>
</dbReference>
<evidence type="ECO:0000313" key="2">
    <source>
        <dbReference type="Proteomes" id="UP000565441"/>
    </source>
</evidence>
<keyword evidence="2" id="KW-1185">Reference proteome</keyword>
<organism evidence="1 2">
    <name type="scientific">Tricholomella constricta</name>
    <dbReference type="NCBI Taxonomy" id="117010"/>
    <lineage>
        <taxon>Eukaryota</taxon>
        <taxon>Fungi</taxon>
        <taxon>Dikarya</taxon>
        <taxon>Basidiomycota</taxon>
        <taxon>Agaricomycotina</taxon>
        <taxon>Agaricomycetes</taxon>
        <taxon>Agaricomycetidae</taxon>
        <taxon>Agaricales</taxon>
        <taxon>Tricholomatineae</taxon>
        <taxon>Lyophyllaceae</taxon>
        <taxon>Tricholomella</taxon>
    </lineage>
</organism>
<dbReference type="SUPFAM" id="SSF81383">
    <property type="entry name" value="F-box domain"/>
    <property type="match status" value="1"/>
</dbReference>
<proteinExistence type="predicted"/>
<dbReference type="EMBL" id="JAACJP010000007">
    <property type="protein sequence ID" value="KAF5383025.1"/>
    <property type="molecule type" value="Genomic_DNA"/>
</dbReference>
<protein>
    <recommendedName>
        <fullName evidence="3">F-box domain-containing protein</fullName>
    </recommendedName>
</protein>
<reference evidence="1 2" key="1">
    <citation type="journal article" date="2020" name="ISME J.">
        <title>Uncovering the hidden diversity of litter-decomposition mechanisms in mushroom-forming fungi.</title>
        <authorList>
            <person name="Floudas D."/>
            <person name="Bentzer J."/>
            <person name="Ahren D."/>
            <person name="Johansson T."/>
            <person name="Persson P."/>
            <person name="Tunlid A."/>
        </authorList>
    </citation>
    <scope>NUCLEOTIDE SEQUENCE [LARGE SCALE GENOMIC DNA]</scope>
    <source>
        <strain evidence="1 2">CBS 661.87</strain>
    </source>
</reference>
<dbReference type="SUPFAM" id="SSF52047">
    <property type="entry name" value="RNI-like"/>
    <property type="match status" value="1"/>
</dbReference>
<name>A0A8H5HHH1_9AGAR</name>
<accession>A0A8H5HHH1</accession>
<dbReference type="Proteomes" id="UP000565441">
    <property type="component" value="Unassembled WGS sequence"/>
</dbReference>
<dbReference type="InterPro" id="IPR032675">
    <property type="entry name" value="LRR_dom_sf"/>
</dbReference>